<reference evidence="8 9" key="1">
    <citation type="submission" date="2020-01" db="EMBL/GenBank/DDBJ databases">
        <title>Whole-genome sequence of Heliobacterium undosum DSM 13378.</title>
        <authorList>
            <person name="Kyndt J.A."/>
            <person name="Meyer T.E."/>
        </authorList>
    </citation>
    <scope>NUCLEOTIDE SEQUENCE [LARGE SCALE GENOMIC DNA]</scope>
    <source>
        <strain evidence="8 9">DSM 13378</strain>
    </source>
</reference>
<dbReference type="EMBL" id="WXEY01000022">
    <property type="protein sequence ID" value="MZP30951.1"/>
    <property type="molecule type" value="Genomic_DNA"/>
</dbReference>
<evidence type="ECO:0000256" key="6">
    <source>
        <dbReference type="SAM" id="MobiDB-lite"/>
    </source>
</evidence>
<accession>A0A845LDF5</accession>
<dbReference type="OrthoDB" id="9800626at2"/>
<keyword evidence="3" id="KW-0812">Transmembrane</keyword>
<feature type="compositionally biased region" description="Pro residues" evidence="6">
    <location>
        <begin position="369"/>
        <end position="386"/>
    </location>
</feature>
<gene>
    <name evidence="8" type="ORF">GTO91_14635</name>
</gene>
<evidence type="ECO:0000256" key="1">
    <source>
        <dbReference type="ARBA" id="ARBA00004162"/>
    </source>
</evidence>
<keyword evidence="5" id="KW-0472">Membrane</keyword>
<keyword evidence="4" id="KW-1133">Transmembrane helix</keyword>
<evidence type="ECO:0000256" key="3">
    <source>
        <dbReference type="ARBA" id="ARBA00022692"/>
    </source>
</evidence>
<dbReference type="GO" id="GO:0005886">
    <property type="term" value="C:plasma membrane"/>
    <property type="evidence" value="ECO:0007669"/>
    <property type="project" value="UniProtKB-SubCell"/>
</dbReference>
<dbReference type="InterPro" id="IPR055431">
    <property type="entry name" value="RsgI_M"/>
</dbReference>
<keyword evidence="2" id="KW-1003">Cell membrane</keyword>
<feature type="region of interest" description="Disordered" evidence="6">
    <location>
        <begin position="308"/>
        <end position="466"/>
    </location>
</feature>
<proteinExistence type="predicted"/>
<sequence>MDQRGVVLEIEGDEAIVLTPSGEFRRQRISHPKPEIGDEIPLSSGKKNHVHTKGRWSSAPWHWMTTAVAAAVLLMVNLTGFGGLGSQPLQEPATDGEAGAVLLVTDQAPPQGLAVKFVTVDINPSIELALNEENRVIVSRPLNDDGKKLLQAETLDGLDAEEAVSRITNEAIQQGFLSPSRDNAVVIAVAGEDRPVEGKGSLESRLRDSTLRLLPQDTSSTKRVQVVRAPADAREKARQIGLSVGKYAVFLEALDRGLDVQAADLKKASITNVIAAAGGDPLDVLQGAAVEQDLAGKEARHQERLKEALQEEAESATTGVSVNLPPAPSLPGASQSAPIAAGAKTPEETAPSSEPAIEPPTETPVDSPIDPPANLPSEPPSAPPAELPVDPYNTHLPEVTAPEPGAPLSGPESSPGQTDQAHQAGMSGLPPEESTAPPPVPDDKPPEFSGVAGSRETHQQIKRKVM</sequence>
<feature type="compositionally biased region" description="Polar residues" evidence="6">
    <location>
        <begin position="411"/>
        <end position="421"/>
    </location>
</feature>
<feature type="domain" description="RsgI N-terminal anti-sigma" evidence="7">
    <location>
        <begin position="3"/>
        <end position="51"/>
    </location>
</feature>
<evidence type="ECO:0000313" key="9">
    <source>
        <dbReference type="Proteomes" id="UP000463470"/>
    </source>
</evidence>
<dbReference type="PROSITE" id="PS51849">
    <property type="entry name" value="RSGI_N"/>
    <property type="match status" value="1"/>
</dbReference>
<evidence type="ECO:0000256" key="2">
    <source>
        <dbReference type="ARBA" id="ARBA00022475"/>
    </source>
</evidence>
<evidence type="ECO:0000313" key="8">
    <source>
        <dbReference type="EMBL" id="MZP30951.1"/>
    </source>
</evidence>
<feature type="region of interest" description="Disordered" evidence="6">
    <location>
        <begin position="33"/>
        <end position="53"/>
    </location>
</feature>
<name>A0A845LDF5_9FIRM</name>
<evidence type="ECO:0000256" key="5">
    <source>
        <dbReference type="ARBA" id="ARBA00023136"/>
    </source>
</evidence>
<protein>
    <submittedName>
        <fullName evidence="8">Anti-sigma factor domain-containing protein</fullName>
    </submittedName>
</protein>
<dbReference type="InterPro" id="IPR024449">
    <property type="entry name" value="Anti-sigma_RsgI_N"/>
</dbReference>
<comment type="subcellular location">
    <subcellularLocation>
        <location evidence="1">Cell membrane</location>
        <topology evidence="1">Single-pass membrane protein</topology>
    </subcellularLocation>
</comment>
<dbReference type="Proteomes" id="UP000463470">
    <property type="component" value="Unassembled WGS sequence"/>
</dbReference>
<dbReference type="Pfam" id="PF12791">
    <property type="entry name" value="RsgI_N"/>
    <property type="match status" value="1"/>
</dbReference>
<comment type="caution">
    <text evidence="8">The sequence shown here is derived from an EMBL/GenBank/DDBJ whole genome shotgun (WGS) entry which is preliminary data.</text>
</comment>
<keyword evidence="9" id="KW-1185">Reference proteome</keyword>
<organism evidence="8 9">
    <name type="scientific">Heliomicrobium undosum</name>
    <dbReference type="NCBI Taxonomy" id="121734"/>
    <lineage>
        <taxon>Bacteria</taxon>
        <taxon>Bacillati</taxon>
        <taxon>Bacillota</taxon>
        <taxon>Clostridia</taxon>
        <taxon>Eubacteriales</taxon>
        <taxon>Heliobacteriaceae</taxon>
        <taxon>Heliomicrobium</taxon>
    </lineage>
</organism>
<evidence type="ECO:0000259" key="7">
    <source>
        <dbReference type="PROSITE" id="PS51849"/>
    </source>
</evidence>
<dbReference type="Pfam" id="PF23750">
    <property type="entry name" value="RsgI_M"/>
    <property type="match status" value="1"/>
</dbReference>
<evidence type="ECO:0000256" key="4">
    <source>
        <dbReference type="ARBA" id="ARBA00022989"/>
    </source>
</evidence>
<dbReference type="RefSeq" id="WP_161259471.1">
    <property type="nucleotide sequence ID" value="NZ_WXEY01000022.1"/>
</dbReference>
<dbReference type="AlphaFoldDB" id="A0A845LDF5"/>